<evidence type="ECO:0000313" key="2">
    <source>
        <dbReference type="EMBL" id="KAH7018057.1"/>
    </source>
</evidence>
<feature type="region of interest" description="Disordered" evidence="1">
    <location>
        <begin position="254"/>
        <end position="328"/>
    </location>
</feature>
<sequence>MYQAASGDQPEYLHKNLTVTSKTAKARAAQAETAQAGKAAQAAAASQVFEADTIINDQPSTIGTSARAPSVTPRADSPAGPDPSPPNTPMAAEAAFTHLLNPPRFDGGRVNDPFFAKWRAHCYLLHMLLGECAKVVVPVAPATNTTDHILPGNSWKFLTFRNRTKYTRCMDEFLMSMRAYLKGFITGKGESLLADWKLHLGHGGDLTDKAGALDVNKLDLDSERIEDGKAGRVYVTQCPEDVWHLRNIWLLEPPELPPPQPTAPASSTKSATTTAKKASAATAQASEKKPTTNTATTTTKPTMTVPNTVDPTTKTSTPNIKPNSENIPYDYTDPLQAIRMWDKRLQTHGNNGLTFIDPLLLSKTKVLVRSIECRDPLCFVCAGRLPPSIPSGQGRKVTKADLK</sequence>
<gene>
    <name evidence="2" type="ORF">B0I36DRAFT_368107</name>
</gene>
<feature type="compositionally biased region" description="Low complexity" evidence="1">
    <location>
        <begin position="263"/>
        <end position="309"/>
    </location>
</feature>
<dbReference type="GeneID" id="70189110"/>
<name>A0A9P8XX16_9PEZI</name>
<dbReference type="Proteomes" id="UP000756346">
    <property type="component" value="Unassembled WGS sequence"/>
</dbReference>
<protein>
    <submittedName>
        <fullName evidence="2">Uncharacterized protein</fullName>
    </submittedName>
</protein>
<evidence type="ECO:0000256" key="1">
    <source>
        <dbReference type="SAM" id="MobiDB-lite"/>
    </source>
</evidence>
<feature type="region of interest" description="Disordered" evidence="1">
    <location>
        <begin position="56"/>
        <end position="90"/>
    </location>
</feature>
<evidence type="ECO:0000313" key="3">
    <source>
        <dbReference type="Proteomes" id="UP000756346"/>
    </source>
</evidence>
<dbReference type="AlphaFoldDB" id="A0A9P8XX16"/>
<feature type="compositionally biased region" description="Polar residues" evidence="1">
    <location>
        <begin position="310"/>
        <end position="326"/>
    </location>
</feature>
<proteinExistence type="predicted"/>
<reference evidence="2" key="1">
    <citation type="journal article" date="2021" name="Nat. Commun.">
        <title>Genetic determinants of endophytism in the Arabidopsis root mycobiome.</title>
        <authorList>
            <person name="Mesny F."/>
            <person name="Miyauchi S."/>
            <person name="Thiergart T."/>
            <person name="Pickel B."/>
            <person name="Atanasova L."/>
            <person name="Karlsson M."/>
            <person name="Huettel B."/>
            <person name="Barry K.W."/>
            <person name="Haridas S."/>
            <person name="Chen C."/>
            <person name="Bauer D."/>
            <person name="Andreopoulos W."/>
            <person name="Pangilinan J."/>
            <person name="LaButti K."/>
            <person name="Riley R."/>
            <person name="Lipzen A."/>
            <person name="Clum A."/>
            <person name="Drula E."/>
            <person name="Henrissat B."/>
            <person name="Kohler A."/>
            <person name="Grigoriev I.V."/>
            <person name="Martin F.M."/>
            <person name="Hacquard S."/>
        </authorList>
    </citation>
    <scope>NUCLEOTIDE SEQUENCE</scope>
    <source>
        <strain evidence="2">MPI-CAGE-CH-0230</strain>
    </source>
</reference>
<accession>A0A9P8XX16</accession>
<comment type="caution">
    <text evidence="2">The sequence shown here is derived from an EMBL/GenBank/DDBJ whole genome shotgun (WGS) entry which is preliminary data.</text>
</comment>
<dbReference type="EMBL" id="JAGTJQ010000011">
    <property type="protein sequence ID" value="KAH7018057.1"/>
    <property type="molecule type" value="Genomic_DNA"/>
</dbReference>
<dbReference type="RefSeq" id="XP_046006324.1">
    <property type="nucleotide sequence ID" value="XM_046159564.1"/>
</dbReference>
<keyword evidence="3" id="KW-1185">Reference proteome</keyword>
<organism evidence="2 3">
    <name type="scientific">Microdochium trichocladiopsis</name>
    <dbReference type="NCBI Taxonomy" id="1682393"/>
    <lineage>
        <taxon>Eukaryota</taxon>
        <taxon>Fungi</taxon>
        <taxon>Dikarya</taxon>
        <taxon>Ascomycota</taxon>
        <taxon>Pezizomycotina</taxon>
        <taxon>Sordariomycetes</taxon>
        <taxon>Xylariomycetidae</taxon>
        <taxon>Xylariales</taxon>
        <taxon>Microdochiaceae</taxon>
        <taxon>Microdochium</taxon>
    </lineage>
</organism>